<dbReference type="InterPro" id="IPR012340">
    <property type="entry name" value="NA-bd_OB-fold"/>
</dbReference>
<dbReference type="Pfam" id="PF01966">
    <property type="entry name" value="HD"/>
    <property type="match status" value="1"/>
</dbReference>
<dbReference type="SMART" id="SM00471">
    <property type="entry name" value="HDc"/>
    <property type="match status" value="1"/>
</dbReference>
<protein>
    <submittedName>
        <fullName evidence="4">HD domain-containing protein</fullName>
    </submittedName>
</protein>
<sequence>MIKKIYVNSIIPKMAVDSAFLIENPTLRTGKNNKYIACSISDNTGKISCKIWGQYNSGACDIEEVFNALAENEGQIFRISGKADKYNNDLNINVNDGIEYLKNPVDIKKITPSDYIYSPANIKENRDKILKLCESVKNRGLKDLLQTVIKKSEGFFEKPAAKSRHHDYTGGLCEHTLEVAEISLSIGRNLAGINLNYDILIAGAILHDIGKCQSFDKKGLYYAPNPSYSLLGHITPAMQTLSRYRAFVDEGTYLELLHIIQSHHGEHGETRPQTPEAWIVHFADNISATLHEISEDLKPAERGELLWGKRMDGFVFKSDSYEENSEKVNSSESSKKDMTTLDCFNSE</sequence>
<feature type="region of interest" description="Disordered" evidence="2">
    <location>
        <begin position="321"/>
        <end position="347"/>
    </location>
</feature>
<name>A0AAF0JLV0_9EURY</name>
<dbReference type="EMBL" id="CP091092">
    <property type="protein sequence ID" value="WFN37104.1"/>
    <property type="molecule type" value="Genomic_DNA"/>
</dbReference>
<dbReference type="AlphaFoldDB" id="A0AAF0JLV0"/>
<dbReference type="SUPFAM" id="SSF109604">
    <property type="entry name" value="HD-domain/PDEase-like"/>
    <property type="match status" value="1"/>
</dbReference>
<dbReference type="InterPro" id="IPR006674">
    <property type="entry name" value="HD_domain"/>
</dbReference>
<dbReference type="Proteomes" id="UP001218895">
    <property type="component" value="Chromosome"/>
</dbReference>
<proteinExistence type="predicted"/>
<dbReference type="PANTHER" id="PTHR37294:SF1">
    <property type="entry name" value="3'-5' EXORIBONUCLEASE YHAM"/>
    <property type="match status" value="1"/>
</dbReference>
<accession>A0AAF0JLV0</accession>
<dbReference type="PANTHER" id="PTHR37294">
    <property type="entry name" value="3'-5' EXORIBONUCLEASE YHAM"/>
    <property type="match status" value="1"/>
</dbReference>
<dbReference type="GeneID" id="79949037"/>
<dbReference type="CDD" id="cd00077">
    <property type="entry name" value="HDc"/>
    <property type="match status" value="1"/>
</dbReference>
<dbReference type="Gene3D" id="2.40.50.140">
    <property type="entry name" value="Nucleic acid-binding proteins"/>
    <property type="match status" value="1"/>
</dbReference>
<dbReference type="InterPro" id="IPR003607">
    <property type="entry name" value="HD/PDEase_dom"/>
</dbReference>
<dbReference type="Gene3D" id="1.10.3210.10">
    <property type="entry name" value="Hypothetical protein af1432"/>
    <property type="match status" value="1"/>
</dbReference>
<evidence type="ECO:0000259" key="3">
    <source>
        <dbReference type="PROSITE" id="PS51831"/>
    </source>
</evidence>
<reference evidence="4" key="1">
    <citation type="submission" date="2022-01" db="EMBL/GenBank/DDBJ databases">
        <title>Complete genome of Methanomicrobium antiquum DSM 21220.</title>
        <authorList>
            <person name="Chen S.-C."/>
            <person name="You Y.-T."/>
            <person name="Zhou Y.-Z."/>
            <person name="Lai M.-C."/>
        </authorList>
    </citation>
    <scope>NUCLEOTIDE SEQUENCE</scope>
    <source>
        <strain evidence="4">DSM 21220</strain>
    </source>
</reference>
<evidence type="ECO:0000256" key="2">
    <source>
        <dbReference type="SAM" id="MobiDB-lite"/>
    </source>
</evidence>
<organism evidence="4 5">
    <name type="scientific">Methanomicrobium antiquum</name>
    <dbReference type="NCBI Taxonomy" id="487686"/>
    <lineage>
        <taxon>Archaea</taxon>
        <taxon>Methanobacteriati</taxon>
        <taxon>Methanobacteriota</taxon>
        <taxon>Stenosarchaea group</taxon>
        <taxon>Methanomicrobia</taxon>
        <taxon>Methanomicrobiales</taxon>
        <taxon>Methanomicrobiaceae</taxon>
        <taxon>Methanomicrobium</taxon>
    </lineage>
</organism>
<dbReference type="NCBIfam" id="TIGR00277">
    <property type="entry name" value="HDIG"/>
    <property type="match status" value="1"/>
</dbReference>
<keyword evidence="1" id="KW-0378">Hydrolase</keyword>
<dbReference type="GO" id="GO:0016787">
    <property type="term" value="F:hydrolase activity"/>
    <property type="evidence" value="ECO:0007669"/>
    <property type="project" value="UniProtKB-KW"/>
</dbReference>
<evidence type="ECO:0000313" key="5">
    <source>
        <dbReference type="Proteomes" id="UP001218895"/>
    </source>
</evidence>
<feature type="domain" description="HD" evidence="3">
    <location>
        <begin position="172"/>
        <end position="289"/>
    </location>
</feature>
<dbReference type="InterPro" id="IPR050798">
    <property type="entry name" value="YhaM_exoribonuc/phosphodiest"/>
</dbReference>
<dbReference type="GO" id="GO:0031125">
    <property type="term" value="P:rRNA 3'-end processing"/>
    <property type="evidence" value="ECO:0007669"/>
    <property type="project" value="TreeGrafter"/>
</dbReference>
<gene>
    <name evidence="4" type="ORF">L1994_01535</name>
</gene>
<evidence type="ECO:0000313" key="4">
    <source>
        <dbReference type="EMBL" id="WFN37104.1"/>
    </source>
</evidence>
<dbReference type="PROSITE" id="PS51831">
    <property type="entry name" value="HD"/>
    <property type="match status" value="1"/>
</dbReference>
<dbReference type="RefSeq" id="WP_278099942.1">
    <property type="nucleotide sequence ID" value="NZ_CP091092.1"/>
</dbReference>
<evidence type="ECO:0000256" key="1">
    <source>
        <dbReference type="ARBA" id="ARBA00022801"/>
    </source>
</evidence>
<keyword evidence="5" id="KW-1185">Reference proteome</keyword>
<dbReference type="InterPro" id="IPR006675">
    <property type="entry name" value="HDIG_dom"/>
</dbReference>
<dbReference type="KEGG" id="manq:L1994_01535"/>